<dbReference type="InterPro" id="IPR004670">
    <property type="entry name" value="NhaA"/>
</dbReference>
<dbReference type="Gene3D" id="1.20.1530.10">
    <property type="entry name" value="Na+/H+ antiporter like domain"/>
    <property type="match status" value="1"/>
</dbReference>
<keyword evidence="4 6" id="KW-1133">Transmembrane helix</keyword>
<keyword evidence="6" id="KW-0406">Ion transport</keyword>
<feature type="transmembrane region" description="Helical" evidence="6">
    <location>
        <begin position="133"/>
        <end position="154"/>
    </location>
</feature>
<feature type="transmembrane region" description="Helical" evidence="6">
    <location>
        <begin position="163"/>
        <end position="184"/>
    </location>
</feature>
<feature type="transmembrane region" description="Helical" evidence="6">
    <location>
        <begin position="344"/>
        <end position="364"/>
    </location>
</feature>
<dbReference type="InterPro" id="IPR023171">
    <property type="entry name" value="Na/H_antiporter_dom_sf"/>
</dbReference>
<feature type="transmembrane region" description="Helical" evidence="6">
    <location>
        <begin position="21"/>
        <end position="41"/>
    </location>
</feature>
<dbReference type="GO" id="GO:0005886">
    <property type="term" value="C:plasma membrane"/>
    <property type="evidence" value="ECO:0007669"/>
    <property type="project" value="UniProtKB-SubCell"/>
</dbReference>
<dbReference type="HAMAP" id="MF_01844">
    <property type="entry name" value="NhaA"/>
    <property type="match status" value="1"/>
</dbReference>
<evidence type="ECO:0000313" key="7">
    <source>
        <dbReference type="EMBL" id="MBO8453124.1"/>
    </source>
</evidence>
<keyword evidence="5 6" id="KW-0472">Membrane</keyword>
<evidence type="ECO:0000256" key="3">
    <source>
        <dbReference type="ARBA" id="ARBA00022692"/>
    </source>
</evidence>
<proteinExistence type="inferred from homology"/>
<reference evidence="7" key="1">
    <citation type="submission" date="2020-10" db="EMBL/GenBank/DDBJ databases">
        <authorList>
            <person name="Gilroy R."/>
        </authorList>
    </citation>
    <scope>NUCLEOTIDE SEQUENCE</scope>
    <source>
        <strain evidence="7">F1-3629</strain>
    </source>
</reference>
<comment type="catalytic activity">
    <reaction evidence="6">
        <text>Na(+)(in) + 2 H(+)(out) = Na(+)(out) + 2 H(+)(in)</text>
        <dbReference type="Rhea" id="RHEA:29251"/>
        <dbReference type="ChEBI" id="CHEBI:15378"/>
        <dbReference type="ChEBI" id="CHEBI:29101"/>
    </reaction>
</comment>
<reference evidence="7" key="2">
    <citation type="journal article" date="2021" name="PeerJ">
        <title>Extensive microbial diversity within the chicken gut microbiome revealed by metagenomics and culture.</title>
        <authorList>
            <person name="Gilroy R."/>
            <person name="Ravi A."/>
            <person name="Getino M."/>
            <person name="Pursley I."/>
            <person name="Horton D.L."/>
            <person name="Alikhan N.F."/>
            <person name="Baker D."/>
            <person name="Gharbi K."/>
            <person name="Hall N."/>
            <person name="Watson M."/>
            <person name="Adriaenssens E.M."/>
            <person name="Foster-Nyarko E."/>
            <person name="Jarju S."/>
            <person name="Secka A."/>
            <person name="Antonio M."/>
            <person name="Oren A."/>
            <person name="Chaudhuri R.R."/>
            <person name="La Ragione R."/>
            <person name="Hildebrand F."/>
            <person name="Pallen M.J."/>
        </authorList>
    </citation>
    <scope>NUCLEOTIDE SEQUENCE</scope>
    <source>
        <strain evidence="7">F1-3629</strain>
    </source>
</reference>
<comment type="similarity">
    <text evidence="6">Belongs to the NhaA Na(+)/H(+) (TC 2.A.33) antiporter family.</text>
</comment>
<comment type="caution">
    <text evidence="7">The sequence shown here is derived from an EMBL/GenBank/DDBJ whole genome shotgun (WGS) entry which is preliminary data.</text>
</comment>
<accession>A0A940DLM5</accession>
<keyword evidence="3 6" id="KW-0812">Transmembrane</keyword>
<protein>
    <recommendedName>
        <fullName evidence="6">Na(+)/H(+) antiporter NhaA</fullName>
    </recommendedName>
    <alternativeName>
        <fullName evidence="6">Sodium/proton antiporter NhaA</fullName>
    </alternativeName>
</protein>
<keyword evidence="6" id="KW-0915">Sodium</keyword>
<keyword evidence="6" id="KW-0739">Sodium transport</keyword>
<comment type="function">
    <text evidence="6">Na(+)/H(+) antiporter that extrudes sodium in exchange for external protons.</text>
</comment>
<evidence type="ECO:0000256" key="5">
    <source>
        <dbReference type="ARBA" id="ARBA00023136"/>
    </source>
</evidence>
<comment type="subcellular location">
    <subcellularLocation>
        <location evidence="1">Cell inner membrane</location>
        <topology evidence="1">Multi-pass membrane protein</topology>
    </subcellularLocation>
    <subcellularLocation>
        <location evidence="6">Cell membrane</location>
        <topology evidence="6">Multi-pass membrane protein</topology>
    </subcellularLocation>
</comment>
<feature type="transmembrane region" description="Helical" evidence="6">
    <location>
        <begin position="376"/>
        <end position="394"/>
    </location>
</feature>
<feature type="transmembrane region" description="Helical" evidence="6">
    <location>
        <begin position="107"/>
        <end position="127"/>
    </location>
</feature>
<gene>
    <name evidence="6 7" type="primary">nhaA</name>
    <name evidence="7" type="ORF">IAC07_00185</name>
</gene>
<feature type="transmembrane region" description="Helical" evidence="6">
    <location>
        <begin position="190"/>
        <end position="207"/>
    </location>
</feature>
<keyword evidence="6" id="KW-0050">Antiport</keyword>
<dbReference type="AlphaFoldDB" id="A0A940DLM5"/>
<dbReference type="GO" id="GO:0006885">
    <property type="term" value="P:regulation of pH"/>
    <property type="evidence" value="ECO:0007669"/>
    <property type="project" value="UniProtKB-UniRule"/>
</dbReference>
<keyword evidence="6" id="KW-0813">Transport</keyword>
<evidence type="ECO:0000256" key="6">
    <source>
        <dbReference type="HAMAP-Rule" id="MF_01844"/>
    </source>
</evidence>
<name>A0A940DLM5_9BACT</name>
<feature type="transmembrane region" description="Helical" evidence="6">
    <location>
        <begin position="68"/>
        <end position="86"/>
    </location>
</feature>
<dbReference type="NCBIfam" id="NF007111">
    <property type="entry name" value="PRK09560.1"/>
    <property type="match status" value="1"/>
</dbReference>
<dbReference type="PANTHER" id="PTHR30341">
    <property type="entry name" value="SODIUM ION/PROTON ANTIPORTER NHAA-RELATED"/>
    <property type="match status" value="1"/>
</dbReference>
<dbReference type="NCBIfam" id="NF007112">
    <property type="entry name" value="PRK09561.1"/>
    <property type="match status" value="1"/>
</dbReference>
<evidence type="ECO:0000256" key="1">
    <source>
        <dbReference type="ARBA" id="ARBA00004429"/>
    </source>
</evidence>
<dbReference type="NCBIfam" id="TIGR00773">
    <property type="entry name" value="NhaA"/>
    <property type="match status" value="1"/>
</dbReference>
<dbReference type="EMBL" id="JADIMJ010000006">
    <property type="protein sequence ID" value="MBO8453124.1"/>
    <property type="molecule type" value="Genomic_DNA"/>
</dbReference>
<dbReference type="Pfam" id="PF06965">
    <property type="entry name" value="Na_H_antiport_1"/>
    <property type="match status" value="1"/>
</dbReference>
<sequence>MNTNDNGKKTHKGLNALLHNEAAVGILLLACALVAVAMASFPETMWFDKMWNKDGSITVGDFSITMSIRHWINDALMAIFFFVVGLEIKKEMLIGRLSSLKKSALPVMAAIGGMIVPALIFTAFNAGNPETSGGWGIPMATDIAFAIGIISLLGSRVNPGLKVFLTALAIVDDLGAIIVLAIFYPSHALHFGWLVMAGIVLVILFLFNRGKLDNRYFYIIAGLFLWYFILMSGIHATVAGVLLAMTIPSKGHSGEYHDSLMHRFERGLRPFVNFVVIPLFALANAGVALDFSSFSGNGIPTVSLGIFFGLLVGKPVGILLLSWIGVKFRIASLPDGIRWSQVAAMGILGGIGFTMSIFINSLAFRDPGLTDIGKMSILLTSAVAAILGIAMLWLTCRRDSRQLPPEVLEMTNSSKRFFSKTE</sequence>
<evidence type="ECO:0000256" key="2">
    <source>
        <dbReference type="ARBA" id="ARBA00022475"/>
    </source>
</evidence>
<organism evidence="7 8">
    <name type="scientific">Candidatus Cryptobacteroides gallistercoris</name>
    <dbReference type="NCBI Taxonomy" id="2840765"/>
    <lineage>
        <taxon>Bacteria</taxon>
        <taxon>Pseudomonadati</taxon>
        <taxon>Bacteroidota</taxon>
        <taxon>Bacteroidia</taxon>
        <taxon>Bacteroidales</taxon>
        <taxon>Candidatus Cryptobacteroides</taxon>
    </lineage>
</organism>
<dbReference type="Proteomes" id="UP000771749">
    <property type="component" value="Unassembled WGS sequence"/>
</dbReference>
<dbReference type="PANTHER" id="PTHR30341:SF0">
    <property type="entry name" value="NA(+)_H(+) ANTIPORTER NHAA"/>
    <property type="match status" value="1"/>
</dbReference>
<feature type="transmembrane region" description="Helical" evidence="6">
    <location>
        <begin position="267"/>
        <end position="289"/>
    </location>
</feature>
<feature type="transmembrane region" description="Helical" evidence="6">
    <location>
        <begin position="301"/>
        <end position="324"/>
    </location>
</feature>
<evidence type="ECO:0000256" key="4">
    <source>
        <dbReference type="ARBA" id="ARBA00022989"/>
    </source>
</evidence>
<feature type="transmembrane region" description="Helical" evidence="6">
    <location>
        <begin position="216"/>
        <end position="247"/>
    </location>
</feature>
<keyword evidence="2 6" id="KW-1003">Cell membrane</keyword>
<dbReference type="GO" id="GO:0015385">
    <property type="term" value="F:sodium:proton antiporter activity"/>
    <property type="evidence" value="ECO:0007669"/>
    <property type="project" value="UniProtKB-UniRule"/>
</dbReference>
<evidence type="ECO:0000313" key="8">
    <source>
        <dbReference type="Proteomes" id="UP000771749"/>
    </source>
</evidence>